<name>A0A7S1W707_ALECA</name>
<keyword evidence="6 7" id="KW-0482">Metalloprotease</keyword>
<proteinExistence type="inferred from homology"/>
<comment type="similarity">
    <text evidence="1 7">Belongs to the peptidase M3 family.</text>
</comment>
<evidence type="ECO:0000256" key="3">
    <source>
        <dbReference type="ARBA" id="ARBA00022723"/>
    </source>
</evidence>
<evidence type="ECO:0000256" key="4">
    <source>
        <dbReference type="ARBA" id="ARBA00022801"/>
    </source>
</evidence>
<keyword evidence="3 7" id="KW-0479">Metal-binding</keyword>
<dbReference type="GO" id="GO:0005758">
    <property type="term" value="C:mitochondrial intermembrane space"/>
    <property type="evidence" value="ECO:0007669"/>
    <property type="project" value="TreeGrafter"/>
</dbReference>
<evidence type="ECO:0000256" key="2">
    <source>
        <dbReference type="ARBA" id="ARBA00022670"/>
    </source>
</evidence>
<evidence type="ECO:0000256" key="5">
    <source>
        <dbReference type="ARBA" id="ARBA00022833"/>
    </source>
</evidence>
<feature type="domain" description="Peptidase M3A/M3B catalytic" evidence="8">
    <location>
        <begin position="82"/>
        <end position="533"/>
    </location>
</feature>
<dbReference type="InterPro" id="IPR024079">
    <property type="entry name" value="MetalloPept_cat_dom_sf"/>
</dbReference>
<dbReference type="EMBL" id="HBGE01053252">
    <property type="protein sequence ID" value="CAD9151705.1"/>
    <property type="molecule type" value="Transcribed_RNA"/>
</dbReference>
<dbReference type="PANTHER" id="PTHR11804:SF84">
    <property type="entry name" value="SACCHAROLYSIN"/>
    <property type="match status" value="1"/>
</dbReference>
<sequence length="537" mass="60155">MDFERSGFALSPEEKAELRQLLDSDAEVCGKFKTNLGEDKTRISFEPSELDGCEADFIKERTDAETGKVVLTLKYPDILPVLQNCAAGSTRKALTVARDSAYGNNLDLVAEGVQVRKKTAKILGYPSWAHFVTELRMSGSPDRINPFLSSIRDKAVSGATTDKERLRLLKAEHLKERGELPEGGADAVKLEAWDTSFYHSLLLKREYGVDHEEIRKYFPLPVVVKGTLDIYQELLGLRFTEIEKFDTWHKDVRLFVVHDKESGNRMGHFYLDLHPRDGKYGHAAIFHLLKRTSEGQTPVDCMLCNLPGPAPDGSPALLRHDDVVTFFHEFGHIMHGLCAEGHGNQTRLAKCPRDFVEAPSQMLENWCFNQTVLKRLSKHKDSGESLPEEKVQALLKAKNVNEGLMMLRQVYLGTLDLAIHGEAPPADAAGLQKLVDELRPKVCLIENPEGCNILRNFGHLMNQYSAAYYGYLWAEVLSADMFATRFEKDPFSSEAGMDYRKVLAQGGVGKIAEHLKVFLGREPTEDAFLKSRGITGS</sequence>
<evidence type="ECO:0000256" key="1">
    <source>
        <dbReference type="ARBA" id="ARBA00006040"/>
    </source>
</evidence>
<evidence type="ECO:0000256" key="6">
    <source>
        <dbReference type="ARBA" id="ARBA00023049"/>
    </source>
</evidence>
<comment type="cofactor">
    <cofactor evidence="7">
        <name>Zn(2+)</name>
        <dbReference type="ChEBI" id="CHEBI:29105"/>
    </cofactor>
    <text evidence="7">Binds 1 zinc ion.</text>
</comment>
<dbReference type="GO" id="GO:0046872">
    <property type="term" value="F:metal ion binding"/>
    <property type="evidence" value="ECO:0007669"/>
    <property type="project" value="UniProtKB-UniRule"/>
</dbReference>
<dbReference type="CDD" id="cd06455">
    <property type="entry name" value="M3A_TOP"/>
    <property type="match status" value="1"/>
</dbReference>
<dbReference type="GO" id="GO:0006508">
    <property type="term" value="P:proteolysis"/>
    <property type="evidence" value="ECO:0007669"/>
    <property type="project" value="UniProtKB-KW"/>
</dbReference>
<dbReference type="InterPro" id="IPR045090">
    <property type="entry name" value="Pept_M3A_M3B"/>
</dbReference>
<dbReference type="AlphaFoldDB" id="A0A7S1W707"/>
<protein>
    <recommendedName>
        <fullName evidence="8">Peptidase M3A/M3B catalytic domain-containing protein</fullName>
    </recommendedName>
</protein>
<evidence type="ECO:0000259" key="8">
    <source>
        <dbReference type="Pfam" id="PF01432"/>
    </source>
</evidence>
<dbReference type="InterPro" id="IPR001567">
    <property type="entry name" value="Pept_M3A_M3B_dom"/>
</dbReference>
<evidence type="ECO:0000256" key="7">
    <source>
        <dbReference type="RuleBase" id="RU003435"/>
    </source>
</evidence>
<dbReference type="InterPro" id="IPR024077">
    <property type="entry name" value="Neurolysin/TOP_dom2"/>
</dbReference>
<reference evidence="9" key="1">
    <citation type="submission" date="2021-01" db="EMBL/GenBank/DDBJ databases">
        <authorList>
            <person name="Corre E."/>
            <person name="Pelletier E."/>
            <person name="Niang G."/>
            <person name="Scheremetjew M."/>
            <person name="Finn R."/>
            <person name="Kale V."/>
            <person name="Holt S."/>
            <person name="Cochrane G."/>
            <person name="Meng A."/>
            <person name="Brown T."/>
            <person name="Cohen L."/>
        </authorList>
    </citation>
    <scope>NUCLEOTIDE SEQUENCE</scope>
    <source>
        <strain evidence="9">OF101</strain>
    </source>
</reference>
<dbReference type="SUPFAM" id="SSF55486">
    <property type="entry name" value="Metalloproteases ('zincins'), catalytic domain"/>
    <property type="match status" value="1"/>
</dbReference>
<dbReference type="GO" id="GO:0004222">
    <property type="term" value="F:metalloendopeptidase activity"/>
    <property type="evidence" value="ECO:0007669"/>
    <property type="project" value="InterPro"/>
</dbReference>
<keyword evidence="4 7" id="KW-0378">Hydrolase</keyword>
<dbReference type="PANTHER" id="PTHR11804">
    <property type="entry name" value="PROTEASE M3 THIMET OLIGOPEPTIDASE-RELATED"/>
    <property type="match status" value="1"/>
</dbReference>
<dbReference type="Pfam" id="PF01432">
    <property type="entry name" value="Peptidase_M3"/>
    <property type="match status" value="1"/>
</dbReference>
<dbReference type="Gene3D" id="3.40.390.10">
    <property type="entry name" value="Collagenase (Catalytic Domain)"/>
    <property type="match status" value="1"/>
</dbReference>
<keyword evidence="2 7" id="KW-0645">Protease</keyword>
<dbReference type="Gene3D" id="1.10.1370.10">
    <property type="entry name" value="Neurolysin, domain 3"/>
    <property type="match status" value="1"/>
</dbReference>
<keyword evidence="5 7" id="KW-0862">Zinc</keyword>
<dbReference type="GO" id="GO:0006518">
    <property type="term" value="P:peptide metabolic process"/>
    <property type="evidence" value="ECO:0007669"/>
    <property type="project" value="TreeGrafter"/>
</dbReference>
<accession>A0A7S1W707</accession>
<gene>
    <name evidence="9" type="ORF">ACAT0790_LOCUS32117</name>
</gene>
<organism evidence="9">
    <name type="scientific">Alexandrium catenella</name>
    <name type="common">Red tide dinoflagellate</name>
    <name type="synonym">Gonyaulax catenella</name>
    <dbReference type="NCBI Taxonomy" id="2925"/>
    <lineage>
        <taxon>Eukaryota</taxon>
        <taxon>Sar</taxon>
        <taxon>Alveolata</taxon>
        <taxon>Dinophyceae</taxon>
        <taxon>Gonyaulacales</taxon>
        <taxon>Pyrocystaceae</taxon>
        <taxon>Alexandrium</taxon>
    </lineage>
</organism>
<evidence type="ECO:0000313" key="9">
    <source>
        <dbReference type="EMBL" id="CAD9151705.1"/>
    </source>
</evidence>